<evidence type="ECO:0008006" key="3">
    <source>
        <dbReference type="Google" id="ProtNLM"/>
    </source>
</evidence>
<dbReference type="PANTHER" id="PTHR33710">
    <property type="entry name" value="BNAC02G09200D PROTEIN"/>
    <property type="match status" value="1"/>
</dbReference>
<gene>
    <name evidence="1" type="ORF">CJ030_MR2G006032</name>
</gene>
<organism evidence="1 2">
    <name type="scientific">Morella rubra</name>
    <name type="common">Chinese bayberry</name>
    <dbReference type="NCBI Taxonomy" id="262757"/>
    <lineage>
        <taxon>Eukaryota</taxon>
        <taxon>Viridiplantae</taxon>
        <taxon>Streptophyta</taxon>
        <taxon>Embryophyta</taxon>
        <taxon>Tracheophyta</taxon>
        <taxon>Spermatophyta</taxon>
        <taxon>Magnoliopsida</taxon>
        <taxon>eudicotyledons</taxon>
        <taxon>Gunneridae</taxon>
        <taxon>Pentapetalae</taxon>
        <taxon>rosids</taxon>
        <taxon>fabids</taxon>
        <taxon>Fagales</taxon>
        <taxon>Myricaceae</taxon>
        <taxon>Morella</taxon>
    </lineage>
</organism>
<proteinExistence type="predicted"/>
<reference evidence="1 2" key="1">
    <citation type="journal article" date="2019" name="Plant Biotechnol. J.">
        <title>The red bayberry genome and genetic basis of sex determination.</title>
        <authorList>
            <person name="Jia H.M."/>
            <person name="Jia H.J."/>
            <person name="Cai Q.L."/>
            <person name="Wang Y."/>
            <person name="Zhao H.B."/>
            <person name="Yang W.F."/>
            <person name="Wang G.Y."/>
            <person name="Li Y.H."/>
            <person name="Zhan D.L."/>
            <person name="Shen Y.T."/>
            <person name="Niu Q.F."/>
            <person name="Chang L."/>
            <person name="Qiu J."/>
            <person name="Zhao L."/>
            <person name="Xie H.B."/>
            <person name="Fu W.Y."/>
            <person name="Jin J."/>
            <person name="Li X.W."/>
            <person name="Jiao Y."/>
            <person name="Zhou C.C."/>
            <person name="Tu T."/>
            <person name="Chai C.Y."/>
            <person name="Gao J.L."/>
            <person name="Fan L.J."/>
            <person name="van de Weg E."/>
            <person name="Wang J.Y."/>
            <person name="Gao Z.S."/>
        </authorList>
    </citation>
    <scope>NUCLEOTIDE SEQUENCE [LARGE SCALE GENOMIC DNA]</scope>
    <source>
        <tissue evidence="1">Leaves</tissue>
    </source>
</reference>
<evidence type="ECO:0000313" key="2">
    <source>
        <dbReference type="Proteomes" id="UP000516437"/>
    </source>
</evidence>
<protein>
    <recommendedName>
        <fullName evidence="3">Endonuclease/exonuclease/phosphatase domain-containing protein</fullName>
    </recommendedName>
</protein>
<comment type="caution">
    <text evidence="1">The sequence shown here is derived from an EMBL/GenBank/DDBJ whole genome shotgun (WGS) entry which is preliminary data.</text>
</comment>
<sequence length="294" mass="32774">MGLSTVEWAVSVEILNTQIILSEPRSNTLLLSDSNSSPQEVLAVERFKPERKRRGKELFQDSVGDCTLESIHIKAKLNEVKEPIRKGGISIRRDPVVREMLSDALEDKSSFWHSLDDAVRVFPGSWLCLGDFNVVASQLDKHGGNPVTASSSRSVNHLLDGHGMVDLGFSGPLSTWSNKRQGAALIWERLDREVLQMGNGGFCSHGQWFLILRVSLLITARFFWTLGVIVFLDRGHFALNPSGFEISLAERWCLKCGTIRCTVLLPFGYALNSKCFVPNCKSGIDKLLVAFQIR</sequence>
<evidence type="ECO:0000313" key="1">
    <source>
        <dbReference type="EMBL" id="KAB1223250.1"/>
    </source>
</evidence>
<dbReference type="PANTHER" id="PTHR33710:SF77">
    <property type="entry name" value="DNASE I-LIKE SUPERFAMILY PROTEIN"/>
    <property type="match status" value="1"/>
</dbReference>
<dbReference type="SUPFAM" id="SSF56219">
    <property type="entry name" value="DNase I-like"/>
    <property type="match status" value="1"/>
</dbReference>
<dbReference type="Gene3D" id="3.60.10.10">
    <property type="entry name" value="Endonuclease/exonuclease/phosphatase"/>
    <property type="match status" value="1"/>
</dbReference>
<accession>A0A6A1WK68</accession>
<dbReference type="EMBL" id="RXIC02000020">
    <property type="protein sequence ID" value="KAB1223250.1"/>
    <property type="molecule type" value="Genomic_DNA"/>
</dbReference>
<dbReference type="OrthoDB" id="1001388at2759"/>
<name>A0A6A1WK68_9ROSI</name>
<keyword evidence="2" id="KW-1185">Reference proteome</keyword>
<dbReference type="InterPro" id="IPR036691">
    <property type="entry name" value="Endo/exonu/phosph_ase_sf"/>
</dbReference>
<dbReference type="AlphaFoldDB" id="A0A6A1WK68"/>
<dbReference type="Proteomes" id="UP000516437">
    <property type="component" value="Chromosome 2"/>
</dbReference>